<name>A0A7G7MQS0_9PSEU</name>
<dbReference type="EMBL" id="CP060131">
    <property type="protein sequence ID" value="QNG55131.1"/>
    <property type="molecule type" value="Genomic_DNA"/>
</dbReference>
<reference evidence="3 4" key="1">
    <citation type="submission" date="2020-08" db="EMBL/GenBank/DDBJ databases">
        <authorList>
            <person name="Mo P."/>
        </authorList>
    </citation>
    <scope>NUCLEOTIDE SEQUENCE [LARGE SCALE GENOMIC DNA]</scope>
    <source>
        <strain evidence="3 4">CGMCC 4.1532</strain>
    </source>
</reference>
<feature type="region of interest" description="Disordered" evidence="1">
    <location>
        <begin position="1436"/>
        <end position="1464"/>
    </location>
</feature>
<dbReference type="InterPro" id="IPR027417">
    <property type="entry name" value="P-loop_NTPase"/>
</dbReference>
<sequence>MVRMLRISPGYSPEYLLREVATGRENYYTGAVAEGEPPGRWWGAGAEKLGLTGLVDAQDMRAVYERFLDPRAEGFKDKEQWDSVPTLGHTGRAYQSEDDLYALAIEREPDASAERRVELRTEAGKAARHNVAFLDLTVSVQKSITLIHTAFEAEEVKARNAGDEDAAAAWGEFRQAVEDAVWAGNYAALEYMAEKAGYSRVGHHGGAAGRFVDAHDLVVASFLQHDSRDRDPQLHIHNTVLNRVEGPDGTWRTLDSRALHKWRPAAAAVAERTTEERLTHTLGMLLATRPDGKAREVIGVSAEAMSLISSRRHAVTAKAAELIEAFETKHGRAPNGLERDRLSQQATLMTRAAKSHDGETREQLLDRIDARLRADIDGGLSGVALAALAARENVPTPQAWSPQAVMETALADVQQRKAGWSEPDLIRAVNAALPDYLGTPDGADVKTLLDQLAAEALTYAAPLDAPRPGDDQLPDGLRLANGRSAYEAPGARLYATPDHVRTERALVNARTSEDAAALPRPVAQRFLDGLRESGLELGVDQAAAVRGVLTSGARVESLVGPAGTGKSFVVGTLARAWTDPELTGGPQRRVFGLATSQMATDVLAGEGLTTRNVARWLATQDRFTAGAAESRALDEDAPWRLREGDLVVVDESAMTDTPALAAIHRHAAAAGAKLLLVGDHRQLAAVGAGGGMELLATAGARYELAEARRFTAEWEREASLRLRSGDDGVLREYHQHGRLRDAGTREQAESAAAGAWLADTLAGHRSLLLVDTNEQATRLSAELRAELVRLGKVDEHGVPLGMQGTYAGVGDLVQARRNGWDLAGHEGNRRGPINRETYRVQAVRDDGALEVARITGHGADGEVLGEPIVLPAGYVSEHLSLGYASTVHAAQGVTVDTSHSVITSRTGPAALYVGMSRGRDANTAHVATVTVVEDAAQGRDEHALHRDPVAVLSGIFDDYDQAIARSALATATESADEAGTVRTAAELLADAAQLAATERTATWLDQLADEQIITPEQRARIAAEDGAASLTRVLRRAELAGHDPHQVLHDAVADRPLDGARNTTNVIYSRITDGRSFDPVGEAWTSWTPQTDNREWATYLEALAADADRRAAELGREAAAERPAWAVEALGPVPAEPGPARDEWEQQAGLVASYRELRRHDDHAEALGPAPKPGQVEAYAAYRAAWRALGRPEIEREETEMSDGQLRMRVRAWEREQAWGPRYVGNELAGTHQAAATHRQNAALRAAEAAATPDAEPRSELERAAAQAAALADTLDARAAELQQLDDARARWLVHTAWTRGAADRSKAELAVRHTDDAEPEERVTAEEWLDAHREATAEDDVHREITEADVVNDHMDEQAPTRDVTETGVLDIREAATAEPPQRGEDAVRVPSAAETADSTKRAQRTLAEITAREAVDAHEVEQQRAEELTRWHAADEAAREEKTAEYSDVDDYMTGLDRADVP</sequence>
<feature type="region of interest" description="Disordered" evidence="1">
    <location>
        <begin position="1378"/>
        <end position="1405"/>
    </location>
</feature>
<protein>
    <submittedName>
        <fullName evidence="3">Relaxase domain-containing protein</fullName>
    </submittedName>
</protein>
<gene>
    <name evidence="3" type="ORF">H6H00_15470</name>
</gene>
<dbReference type="Proteomes" id="UP000515728">
    <property type="component" value="Chromosome"/>
</dbReference>
<feature type="domain" description="TrwC relaxase" evidence="2">
    <location>
        <begin position="14"/>
        <end position="369"/>
    </location>
</feature>
<proteinExistence type="predicted"/>
<dbReference type="CDD" id="cd18809">
    <property type="entry name" value="SF1_C_RecD"/>
    <property type="match status" value="1"/>
</dbReference>
<dbReference type="NCBIfam" id="NF041492">
    <property type="entry name" value="MobF"/>
    <property type="match status" value="1"/>
</dbReference>
<evidence type="ECO:0000259" key="2">
    <source>
        <dbReference type="Pfam" id="PF08751"/>
    </source>
</evidence>
<evidence type="ECO:0000313" key="3">
    <source>
        <dbReference type="EMBL" id="QNG55131.1"/>
    </source>
</evidence>
<feature type="compositionally biased region" description="Basic and acidic residues" evidence="1">
    <location>
        <begin position="1378"/>
        <end position="1389"/>
    </location>
</feature>
<evidence type="ECO:0000313" key="4">
    <source>
        <dbReference type="Proteomes" id="UP000515728"/>
    </source>
</evidence>
<evidence type="ECO:0000256" key="1">
    <source>
        <dbReference type="SAM" id="MobiDB-lite"/>
    </source>
</evidence>
<dbReference type="Pfam" id="PF13604">
    <property type="entry name" value="AAA_30"/>
    <property type="match status" value="1"/>
</dbReference>
<dbReference type="Pfam" id="PF08751">
    <property type="entry name" value="TrwC"/>
    <property type="match status" value="1"/>
</dbReference>
<dbReference type="InterPro" id="IPR014862">
    <property type="entry name" value="TrwC"/>
</dbReference>
<dbReference type="Gene3D" id="3.40.50.300">
    <property type="entry name" value="P-loop containing nucleotide triphosphate hydrolases"/>
    <property type="match status" value="1"/>
</dbReference>
<organism evidence="3 4">
    <name type="scientific">Pseudonocardia petroleophila</name>
    <dbReference type="NCBI Taxonomy" id="37331"/>
    <lineage>
        <taxon>Bacteria</taxon>
        <taxon>Bacillati</taxon>
        <taxon>Actinomycetota</taxon>
        <taxon>Actinomycetes</taxon>
        <taxon>Pseudonocardiales</taxon>
        <taxon>Pseudonocardiaceae</taxon>
        <taxon>Pseudonocardia</taxon>
    </lineage>
</organism>
<dbReference type="SUPFAM" id="SSF52540">
    <property type="entry name" value="P-loop containing nucleoside triphosphate hydrolases"/>
    <property type="match status" value="2"/>
</dbReference>
<accession>A0A7G7MQS0</accession>
<dbReference type="SUPFAM" id="SSF55464">
    <property type="entry name" value="Origin of replication-binding domain, RBD-like"/>
    <property type="match status" value="1"/>
</dbReference>
<dbReference type="KEGG" id="ppel:H6H00_15470"/>
<keyword evidence="4" id="KW-1185">Reference proteome</keyword>
<feature type="compositionally biased region" description="Basic and acidic residues" evidence="1">
    <location>
        <begin position="1436"/>
        <end position="1447"/>
    </location>
</feature>